<reference evidence="3" key="1">
    <citation type="submission" date="2021-02" db="EMBL/GenBank/DDBJ databases">
        <title>First Annotated Genome of the Yellow-green Alga Tribonema minus.</title>
        <authorList>
            <person name="Mahan K.M."/>
        </authorList>
    </citation>
    <scope>NUCLEOTIDE SEQUENCE</scope>
    <source>
        <strain evidence="3">UTEX B ZZ1240</strain>
    </source>
</reference>
<dbReference type="Gene3D" id="2.120.10.30">
    <property type="entry name" value="TolB, C-terminal domain"/>
    <property type="match status" value="1"/>
</dbReference>
<dbReference type="Proteomes" id="UP000664859">
    <property type="component" value="Unassembled WGS sequence"/>
</dbReference>
<dbReference type="OrthoDB" id="10266706at2759"/>
<comment type="caution">
    <text evidence="3">The sequence shown here is derived from an EMBL/GenBank/DDBJ whole genome shotgun (WGS) entry which is preliminary data.</text>
</comment>
<accession>A0A836CL62</accession>
<evidence type="ECO:0000313" key="4">
    <source>
        <dbReference type="Proteomes" id="UP000664859"/>
    </source>
</evidence>
<dbReference type="InterPro" id="IPR011042">
    <property type="entry name" value="6-blade_b-propeller_TolB-like"/>
</dbReference>
<dbReference type="EMBL" id="JAFCMP010000090">
    <property type="protein sequence ID" value="KAG5187391.1"/>
    <property type="molecule type" value="Genomic_DNA"/>
</dbReference>
<dbReference type="SUPFAM" id="SSF50952">
    <property type="entry name" value="Soluble quinoprotein glucose dehydrogenase"/>
    <property type="match status" value="1"/>
</dbReference>
<organism evidence="3 4">
    <name type="scientific">Tribonema minus</name>
    <dbReference type="NCBI Taxonomy" id="303371"/>
    <lineage>
        <taxon>Eukaryota</taxon>
        <taxon>Sar</taxon>
        <taxon>Stramenopiles</taxon>
        <taxon>Ochrophyta</taxon>
        <taxon>PX clade</taxon>
        <taxon>Xanthophyceae</taxon>
        <taxon>Tribonematales</taxon>
        <taxon>Tribonemataceae</taxon>
        <taxon>Tribonema</taxon>
    </lineage>
</organism>
<evidence type="ECO:0000313" key="3">
    <source>
        <dbReference type="EMBL" id="KAG5187391.1"/>
    </source>
</evidence>
<dbReference type="PANTHER" id="PTHR19328:SF13">
    <property type="entry name" value="HIPL1 PROTEIN"/>
    <property type="match status" value="1"/>
</dbReference>
<gene>
    <name evidence="3" type="ORF">JKP88DRAFT_257261</name>
</gene>
<protein>
    <submittedName>
        <fullName evidence="3">Sorbosone dehydrogenase-domain-containing protein</fullName>
    </submittedName>
</protein>
<dbReference type="PANTHER" id="PTHR19328">
    <property type="entry name" value="HEDGEHOG-INTERACTING PROTEIN"/>
    <property type="match status" value="1"/>
</dbReference>
<dbReference type="Pfam" id="PF07995">
    <property type="entry name" value="GSDH"/>
    <property type="match status" value="1"/>
</dbReference>
<keyword evidence="1" id="KW-0732">Signal</keyword>
<sequence length="555" mass="60040">MRAYLTLVCAAVAAAHPLCLDNACPSTAVQPALTFCTDVKANPNGSCCDATEERAVKAQYYDSHVLSNACEPYQRQVACASCDPFAVHLFASGNSGEVGFCSSFCASYFTACKADLGLPDDFCAVHATDSPYCFPYIEPAIPPSMTLEPFFQKITLPPQTVGVFMRPDTKAWWIIDQRGRILEVQNDPQATSMRTILDIQGRVNQGTNGAQGELGLLGLAFSPDFTTTKRYFINYVNNTMSSVVARYSLNSGNIETKLVTFKQPYQNHNGGTLLFKLSDIRAHYNGGGANDPKHNTQNLDSKLGKILRIRLSSAGAGFTVPPDNVKNSKGETTLVYAYGMRNPWKCSFDWLTDDLYCGDVGQETREEIDVITRGANYGWSNYEGTQYNNSPSISYTKPLYEYCHTQCAAVSGSCIIGGYMYRGSLYADVYNGNYIYADYSAKSLLRMYTGADGLKTSSVIAVTGWLISSLAQDNSRELYAVRYGDGSNLYAIPGSAGDPTCANGIRVGSTCCAKSCGSCTGTGCDTRPGGRLSCCTSGITETGRRCSTTTAPCII</sequence>
<feature type="domain" description="Glucose/Sorbosone dehydrogenase" evidence="2">
    <location>
        <begin position="165"/>
        <end position="484"/>
    </location>
</feature>
<feature type="signal peptide" evidence="1">
    <location>
        <begin position="1"/>
        <end position="15"/>
    </location>
</feature>
<dbReference type="AlphaFoldDB" id="A0A836CL62"/>
<keyword evidence="4" id="KW-1185">Reference proteome</keyword>
<feature type="chain" id="PRO_5032870995" evidence="1">
    <location>
        <begin position="16"/>
        <end position="555"/>
    </location>
</feature>
<name>A0A836CL62_9STRA</name>
<dbReference type="InterPro" id="IPR012938">
    <property type="entry name" value="Glc/Sorbosone_DH"/>
</dbReference>
<dbReference type="InterPro" id="IPR011041">
    <property type="entry name" value="Quinoprot_gluc/sorb_DH_b-prop"/>
</dbReference>
<proteinExistence type="predicted"/>
<evidence type="ECO:0000256" key="1">
    <source>
        <dbReference type="SAM" id="SignalP"/>
    </source>
</evidence>
<evidence type="ECO:0000259" key="2">
    <source>
        <dbReference type="Pfam" id="PF07995"/>
    </source>
</evidence>